<comment type="caution">
    <text evidence="1">The sequence shown here is derived from an EMBL/GenBank/DDBJ whole genome shotgun (WGS) entry which is preliminary data.</text>
</comment>
<evidence type="ECO:0000313" key="1">
    <source>
        <dbReference type="EMBL" id="KAI0061103.1"/>
    </source>
</evidence>
<protein>
    <submittedName>
        <fullName evidence="1">Uncharacterized protein</fullName>
    </submittedName>
</protein>
<dbReference type="EMBL" id="MU277214">
    <property type="protein sequence ID" value="KAI0061103.1"/>
    <property type="molecule type" value="Genomic_DNA"/>
</dbReference>
<reference evidence="1" key="2">
    <citation type="journal article" date="2022" name="New Phytol.">
        <title>Evolutionary transition to the ectomycorrhizal habit in the genomes of a hyperdiverse lineage of mushroom-forming fungi.</title>
        <authorList>
            <person name="Looney B."/>
            <person name="Miyauchi S."/>
            <person name="Morin E."/>
            <person name="Drula E."/>
            <person name="Courty P.E."/>
            <person name="Kohler A."/>
            <person name="Kuo A."/>
            <person name="LaButti K."/>
            <person name="Pangilinan J."/>
            <person name="Lipzen A."/>
            <person name="Riley R."/>
            <person name="Andreopoulos W."/>
            <person name="He G."/>
            <person name="Johnson J."/>
            <person name="Nolan M."/>
            <person name="Tritt A."/>
            <person name="Barry K.W."/>
            <person name="Grigoriev I.V."/>
            <person name="Nagy L.G."/>
            <person name="Hibbett D."/>
            <person name="Henrissat B."/>
            <person name="Matheny P.B."/>
            <person name="Labbe J."/>
            <person name="Martin F.M."/>
        </authorList>
    </citation>
    <scope>NUCLEOTIDE SEQUENCE</scope>
    <source>
        <strain evidence="1">HHB10654</strain>
    </source>
</reference>
<reference evidence="1" key="1">
    <citation type="submission" date="2021-03" db="EMBL/GenBank/DDBJ databases">
        <authorList>
            <consortium name="DOE Joint Genome Institute"/>
            <person name="Ahrendt S."/>
            <person name="Looney B.P."/>
            <person name="Miyauchi S."/>
            <person name="Morin E."/>
            <person name="Drula E."/>
            <person name="Courty P.E."/>
            <person name="Chicoki N."/>
            <person name="Fauchery L."/>
            <person name="Kohler A."/>
            <person name="Kuo A."/>
            <person name="Labutti K."/>
            <person name="Pangilinan J."/>
            <person name="Lipzen A."/>
            <person name="Riley R."/>
            <person name="Andreopoulos W."/>
            <person name="He G."/>
            <person name="Johnson J."/>
            <person name="Barry K.W."/>
            <person name="Grigoriev I.V."/>
            <person name="Nagy L."/>
            <person name="Hibbett D."/>
            <person name="Henrissat B."/>
            <person name="Matheny P.B."/>
            <person name="Labbe J."/>
            <person name="Martin F."/>
        </authorList>
    </citation>
    <scope>NUCLEOTIDE SEQUENCE</scope>
    <source>
        <strain evidence="1">HHB10654</strain>
    </source>
</reference>
<gene>
    <name evidence="1" type="ORF">BV25DRAFT_1805892</name>
</gene>
<evidence type="ECO:0000313" key="2">
    <source>
        <dbReference type="Proteomes" id="UP000814140"/>
    </source>
</evidence>
<dbReference type="Proteomes" id="UP000814140">
    <property type="component" value="Unassembled WGS sequence"/>
</dbReference>
<name>A0ACB8SZ70_9AGAM</name>
<accession>A0ACB8SZ70</accession>
<sequence>MAQSTLPRKHPYPDLESDDVEAQALLKGLNNYLGVTEPQRPPLLVKITGYRLVTTAVIAGLGVPKAIASYEGQSVVPTTLDWVSGVAAAVILYWIGLFEAADPPVLKWLLHDDYGPAILKVVRVFILSICAPSALPVFAADRPPQAYTSASSSACP</sequence>
<proteinExistence type="predicted"/>
<organism evidence="1 2">
    <name type="scientific">Artomyces pyxidatus</name>
    <dbReference type="NCBI Taxonomy" id="48021"/>
    <lineage>
        <taxon>Eukaryota</taxon>
        <taxon>Fungi</taxon>
        <taxon>Dikarya</taxon>
        <taxon>Basidiomycota</taxon>
        <taxon>Agaricomycotina</taxon>
        <taxon>Agaricomycetes</taxon>
        <taxon>Russulales</taxon>
        <taxon>Auriscalpiaceae</taxon>
        <taxon>Artomyces</taxon>
    </lineage>
</organism>
<keyword evidence="2" id="KW-1185">Reference proteome</keyword>